<dbReference type="AlphaFoldDB" id="A0A9P4NXD3"/>
<gene>
    <name evidence="2" type="ORF">EJ08DRAFT_668457</name>
</gene>
<keyword evidence="3" id="KW-1185">Reference proteome</keyword>
<evidence type="ECO:0000313" key="3">
    <source>
        <dbReference type="Proteomes" id="UP000800235"/>
    </source>
</evidence>
<dbReference type="InterPro" id="IPR015421">
    <property type="entry name" value="PyrdxlP-dep_Trfase_major"/>
</dbReference>
<dbReference type="OrthoDB" id="10264306at2759"/>
<dbReference type="Proteomes" id="UP000800235">
    <property type="component" value="Unassembled WGS sequence"/>
</dbReference>
<dbReference type="SUPFAM" id="SSF53383">
    <property type="entry name" value="PLP-dependent transferases"/>
    <property type="match status" value="1"/>
</dbReference>
<dbReference type="GO" id="GO:0043545">
    <property type="term" value="P:molybdopterin cofactor metabolic process"/>
    <property type="evidence" value="ECO:0007669"/>
    <property type="project" value="TreeGrafter"/>
</dbReference>
<dbReference type="InterPro" id="IPR000192">
    <property type="entry name" value="Aminotrans_V_dom"/>
</dbReference>
<dbReference type="Gene3D" id="3.40.640.10">
    <property type="entry name" value="Type I PLP-dependent aspartate aminotransferase-like (Major domain)"/>
    <property type="match status" value="1"/>
</dbReference>
<evidence type="ECO:0000313" key="2">
    <source>
        <dbReference type="EMBL" id="KAF2434140.1"/>
    </source>
</evidence>
<comment type="caution">
    <text evidence="2">The sequence shown here is derived from an EMBL/GenBank/DDBJ whole genome shotgun (WGS) entry which is preliminary data.</text>
</comment>
<evidence type="ECO:0000259" key="1">
    <source>
        <dbReference type="Pfam" id="PF00266"/>
    </source>
</evidence>
<sequence length="490" mass="54678">MGTYNKNVELIRDTDYPQLKNSTYLDHAGTTIPAKSSLDSFARDMSTNIWGNPHSHSTPSREAGHRIDEVRLKLLHFFNASPEDYDIVFVANASAAIKLVGEIFRDYADGQSKGKKKNSSFWFGYHRDSHNSVVGVREFTNGNFRWFANDAEVDAWIQYPTGKSSHTQEISQANLAQTEPTKIDQLGLFAWPGQSNMTGRRLPLTWAKRIHDNNRNTYSLLDASALCTTSPLYIDLWQPDFTCLSFYKIFGFPNLGALIIKKTMKHLLKHRKYFAGGTVDMVIPETSGAWHAKRENIHELLEEGTVAFTSIFAVEHALNTHAILYGSMTDISLHTTYLTNYCYNAMHSLTHTNGTPVCIIYNELGTIWDDPKLQGGTIAFSVLRANGISVGYVEVEQAADAANVYIRSGSLCNPGGIAIYLGWTPQDLRSAYAAGHRCSKPLESTDGRPIGVVRVSFGSCTTKADIDALIAFLTKTYIEPHSRHDNFEIE</sequence>
<dbReference type="EMBL" id="MU007017">
    <property type="protein sequence ID" value="KAF2434140.1"/>
    <property type="molecule type" value="Genomic_DNA"/>
</dbReference>
<proteinExistence type="predicted"/>
<reference evidence="2" key="1">
    <citation type="journal article" date="2020" name="Stud. Mycol.">
        <title>101 Dothideomycetes genomes: a test case for predicting lifestyles and emergence of pathogens.</title>
        <authorList>
            <person name="Haridas S."/>
            <person name="Albert R."/>
            <person name="Binder M."/>
            <person name="Bloem J."/>
            <person name="Labutti K."/>
            <person name="Salamov A."/>
            <person name="Andreopoulos B."/>
            <person name="Baker S."/>
            <person name="Barry K."/>
            <person name="Bills G."/>
            <person name="Bluhm B."/>
            <person name="Cannon C."/>
            <person name="Castanera R."/>
            <person name="Culley D."/>
            <person name="Daum C."/>
            <person name="Ezra D."/>
            <person name="Gonzalez J."/>
            <person name="Henrissat B."/>
            <person name="Kuo A."/>
            <person name="Liang C."/>
            <person name="Lipzen A."/>
            <person name="Lutzoni F."/>
            <person name="Magnuson J."/>
            <person name="Mondo S."/>
            <person name="Nolan M."/>
            <person name="Ohm R."/>
            <person name="Pangilinan J."/>
            <person name="Park H.-J."/>
            <person name="Ramirez L."/>
            <person name="Alfaro M."/>
            <person name="Sun H."/>
            <person name="Tritt A."/>
            <person name="Yoshinaga Y."/>
            <person name="Zwiers L.-H."/>
            <person name="Turgeon B."/>
            <person name="Goodwin S."/>
            <person name="Spatafora J."/>
            <person name="Crous P."/>
            <person name="Grigoriev I."/>
        </authorList>
    </citation>
    <scope>NUCLEOTIDE SEQUENCE</scope>
    <source>
        <strain evidence="2">CBS 130266</strain>
    </source>
</reference>
<dbReference type="PANTHER" id="PTHR14237:SF80">
    <property type="entry name" value="MOLYBDENUM COFACTOR SULFURASE"/>
    <property type="match status" value="1"/>
</dbReference>
<organism evidence="2 3">
    <name type="scientific">Tothia fuscella</name>
    <dbReference type="NCBI Taxonomy" id="1048955"/>
    <lineage>
        <taxon>Eukaryota</taxon>
        <taxon>Fungi</taxon>
        <taxon>Dikarya</taxon>
        <taxon>Ascomycota</taxon>
        <taxon>Pezizomycotina</taxon>
        <taxon>Dothideomycetes</taxon>
        <taxon>Pleosporomycetidae</taxon>
        <taxon>Venturiales</taxon>
        <taxon>Cylindrosympodiaceae</taxon>
        <taxon>Tothia</taxon>
    </lineage>
</organism>
<name>A0A9P4NXD3_9PEZI</name>
<dbReference type="PANTHER" id="PTHR14237">
    <property type="entry name" value="MOLYBDOPTERIN COFACTOR SULFURASE MOSC"/>
    <property type="match status" value="1"/>
</dbReference>
<feature type="domain" description="Aminotransferase class V" evidence="1">
    <location>
        <begin position="23"/>
        <end position="102"/>
    </location>
</feature>
<dbReference type="GO" id="GO:0008265">
    <property type="term" value="F:molybdenum cofactor sulfurtransferase activity"/>
    <property type="evidence" value="ECO:0007669"/>
    <property type="project" value="TreeGrafter"/>
</dbReference>
<dbReference type="InterPro" id="IPR015424">
    <property type="entry name" value="PyrdxlP-dep_Trfase"/>
</dbReference>
<protein>
    <submittedName>
        <fullName evidence="2">PLP-dependent transferase</fullName>
    </submittedName>
</protein>
<feature type="domain" description="Aminotransferase class V" evidence="1">
    <location>
        <begin position="186"/>
        <end position="353"/>
    </location>
</feature>
<accession>A0A9P4NXD3</accession>
<keyword evidence="2" id="KW-0808">Transferase</keyword>
<dbReference type="Pfam" id="PF00266">
    <property type="entry name" value="Aminotran_5"/>
    <property type="match status" value="2"/>
</dbReference>